<feature type="domain" description="Protein kinase" evidence="7">
    <location>
        <begin position="18"/>
        <end position="273"/>
    </location>
</feature>
<dbReference type="PANTHER" id="PTHR43289">
    <property type="entry name" value="MITOGEN-ACTIVATED PROTEIN KINASE KINASE KINASE 20-RELATED"/>
    <property type="match status" value="1"/>
</dbReference>
<name>A0ABP7Y6L8_9ACTN</name>
<proteinExistence type="predicted"/>
<keyword evidence="6" id="KW-1133">Transmembrane helix</keyword>
<keyword evidence="4" id="KW-0067">ATP-binding</keyword>
<organism evidence="8 9">
    <name type="scientific">Actinomadura keratinilytica</name>
    <dbReference type="NCBI Taxonomy" id="547461"/>
    <lineage>
        <taxon>Bacteria</taxon>
        <taxon>Bacillati</taxon>
        <taxon>Actinomycetota</taxon>
        <taxon>Actinomycetes</taxon>
        <taxon>Streptosporangiales</taxon>
        <taxon>Thermomonosporaceae</taxon>
        <taxon>Actinomadura</taxon>
    </lineage>
</organism>
<evidence type="ECO:0000313" key="9">
    <source>
        <dbReference type="Proteomes" id="UP001500266"/>
    </source>
</evidence>
<evidence type="ECO:0000256" key="2">
    <source>
        <dbReference type="ARBA" id="ARBA00022741"/>
    </source>
</evidence>
<dbReference type="InterPro" id="IPR000719">
    <property type="entry name" value="Prot_kinase_dom"/>
</dbReference>
<gene>
    <name evidence="8" type="ORF">GCM10022416_09700</name>
</gene>
<keyword evidence="6" id="KW-0812">Transmembrane</keyword>
<feature type="region of interest" description="Disordered" evidence="5">
    <location>
        <begin position="292"/>
        <end position="384"/>
    </location>
</feature>
<evidence type="ECO:0000256" key="1">
    <source>
        <dbReference type="ARBA" id="ARBA00022679"/>
    </source>
</evidence>
<dbReference type="SMART" id="SM00220">
    <property type="entry name" value="S_TKc"/>
    <property type="match status" value="1"/>
</dbReference>
<keyword evidence="3" id="KW-0418">Kinase</keyword>
<keyword evidence="2" id="KW-0547">Nucleotide-binding</keyword>
<reference evidence="9" key="1">
    <citation type="journal article" date="2019" name="Int. J. Syst. Evol. Microbiol.">
        <title>The Global Catalogue of Microorganisms (GCM) 10K type strain sequencing project: providing services to taxonomists for standard genome sequencing and annotation.</title>
        <authorList>
            <consortium name="The Broad Institute Genomics Platform"/>
            <consortium name="The Broad Institute Genome Sequencing Center for Infectious Disease"/>
            <person name="Wu L."/>
            <person name="Ma J."/>
        </authorList>
    </citation>
    <scope>NUCLEOTIDE SEQUENCE [LARGE SCALE GENOMIC DNA]</scope>
    <source>
        <strain evidence="9">JCM 17316</strain>
    </source>
</reference>
<feature type="transmembrane region" description="Helical" evidence="6">
    <location>
        <begin position="449"/>
        <end position="472"/>
    </location>
</feature>
<dbReference type="Gene3D" id="3.30.200.20">
    <property type="entry name" value="Phosphorylase Kinase, domain 1"/>
    <property type="match status" value="1"/>
</dbReference>
<dbReference type="PANTHER" id="PTHR43289:SF34">
    <property type="entry name" value="SERINE_THREONINE-PROTEIN KINASE YBDM-RELATED"/>
    <property type="match status" value="1"/>
</dbReference>
<comment type="caution">
    <text evidence="8">The sequence shown here is derived from an EMBL/GenBank/DDBJ whole genome shotgun (WGS) entry which is preliminary data.</text>
</comment>
<evidence type="ECO:0000256" key="6">
    <source>
        <dbReference type="SAM" id="Phobius"/>
    </source>
</evidence>
<dbReference type="Gene3D" id="1.10.510.10">
    <property type="entry name" value="Transferase(Phosphotransferase) domain 1"/>
    <property type="match status" value="1"/>
</dbReference>
<dbReference type="RefSeq" id="WP_345017789.1">
    <property type="nucleotide sequence ID" value="NZ_BAABDO010000008.1"/>
</dbReference>
<evidence type="ECO:0000256" key="5">
    <source>
        <dbReference type="SAM" id="MobiDB-lite"/>
    </source>
</evidence>
<dbReference type="CDD" id="cd14014">
    <property type="entry name" value="STKc_PknB_like"/>
    <property type="match status" value="1"/>
</dbReference>
<dbReference type="PROSITE" id="PS50011">
    <property type="entry name" value="PROTEIN_KINASE_DOM"/>
    <property type="match status" value="1"/>
</dbReference>
<protein>
    <recommendedName>
        <fullName evidence="7">Protein kinase domain-containing protein</fullName>
    </recommendedName>
</protein>
<feature type="compositionally biased region" description="Pro residues" evidence="5">
    <location>
        <begin position="306"/>
        <end position="324"/>
    </location>
</feature>
<dbReference type="Proteomes" id="UP001500266">
    <property type="component" value="Unassembled WGS sequence"/>
</dbReference>
<accession>A0ABP7Y6L8</accession>
<dbReference type="Pfam" id="PF00069">
    <property type="entry name" value="Pkinase"/>
    <property type="match status" value="1"/>
</dbReference>
<dbReference type="SUPFAM" id="SSF56112">
    <property type="entry name" value="Protein kinase-like (PK-like)"/>
    <property type="match status" value="1"/>
</dbReference>
<keyword evidence="6" id="KW-0472">Membrane</keyword>
<dbReference type="InterPro" id="IPR011009">
    <property type="entry name" value="Kinase-like_dom_sf"/>
</dbReference>
<evidence type="ECO:0000256" key="3">
    <source>
        <dbReference type="ARBA" id="ARBA00022777"/>
    </source>
</evidence>
<evidence type="ECO:0000256" key="4">
    <source>
        <dbReference type="ARBA" id="ARBA00022840"/>
    </source>
</evidence>
<evidence type="ECO:0000259" key="7">
    <source>
        <dbReference type="PROSITE" id="PS50011"/>
    </source>
</evidence>
<feature type="compositionally biased region" description="Low complexity" evidence="5">
    <location>
        <begin position="325"/>
        <end position="340"/>
    </location>
</feature>
<sequence>MAEALPLQPGDPRRIGSHDILGRLGVGEQGTVFLGRDGAGRSVAVKLLHLRLSGEPAARARFTGALAPARRVTGPCVAAILDADVEGDRPFVVGEFVNGPSLQQLVDEEGPRAGAVMERLAAGTILAIAAAHRAGAAHHDLKPRNVLLGRDGPMVTDLGVTRALETVCATPTGRVSDDPAYKAPEQLSGIGIGPAADVFAWAATLLFAASGAPPFGEGSPSEVMQRIVYDDPDLSALPGALRDVVSDALAKDPGSRPEALEILDRLLGENGTLTSRTPPPLVSEAQNLLSAPSPSVVTTPEVLPLQLPPPTEAPAAVQPPPPPAAAQTPTPAVQTPSAAPETAELGAFGGGATVQVPVRDDIGGDATQALPPAAIPAPSPVEDTATDMTALTPHLVPGLEPQSGGRPGAGEHNATAVLHLEPEPERPALASRLPRLPGGLSLPRPSNHVLGVAASLVIGVLVGIAIIALVLWPQFRGDTAEEAQQSDPAAQVGDDSPVSAIPPAFAGSWRGTAINAARGAQFPIQVEFESGATSARAFYPKERCSGTLTLTQGTNRTLRMALTIAKPCTSGNVQITRQQDGTLQYVWTSPSGKATYHARLSRG</sequence>
<keyword evidence="9" id="KW-1185">Reference proteome</keyword>
<dbReference type="EMBL" id="BAABDO010000008">
    <property type="protein sequence ID" value="GAA4131201.1"/>
    <property type="molecule type" value="Genomic_DNA"/>
</dbReference>
<evidence type="ECO:0000313" key="8">
    <source>
        <dbReference type="EMBL" id="GAA4131201.1"/>
    </source>
</evidence>
<keyword evidence="1" id="KW-0808">Transferase</keyword>